<evidence type="ECO:0000256" key="1">
    <source>
        <dbReference type="ARBA" id="ARBA00001946"/>
    </source>
</evidence>
<dbReference type="InterPro" id="IPR048357">
    <property type="entry name" value="MSG_insertion"/>
</dbReference>
<dbReference type="GO" id="GO:0000287">
    <property type="term" value="F:magnesium ion binding"/>
    <property type="evidence" value="ECO:0007669"/>
    <property type="project" value="TreeGrafter"/>
</dbReference>
<feature type="domain" description="Malate synthase TIM barrel" evidence="11">
    <location>
        <begin position="286"/>
        <end position="352"/>
    </location>
</feature>
<dbReference type="Proteomes" id="UP000663848">
    <property type="component" value="Unassembled WGS sequence"/>
</dbReference>
<dbReference type="GO" id="GO:0006097">
    <property type="term" value="P:glyoxylate cycle"/>
    <property type="evidence" value="ECO:0007669"/>
    <property type="project" value="UniProtKB-KW"/>
</dbReference>
<dbReference type="Pfam" id="PF20659">
    <property type="entry name" value="MS_C"/>
    <property type="match status" value="1"/>
</dbReference>
<dbReference type="InterPro" id="IPR048355">
    <property type="entry name" value="MS_C"/>
</dbReference>
<dbReference type="EMBL" id="CAJOBR010000015">
    <property type="protein sequence ID" value="CAF4446860.1"/>
    <property type="molecule type" value="Genomic_DNA"/>
</dbReference>
<dbReference type="PANTHER" id="PTHR42739">
    <property type="entry name" value="MALATE SYNTHASE G"/>
    <property type="match status" value="1"/>
</dbReference>
<evidence type="ECO:0008006" key="16">
    <source>
        <dbReference type="Google" id="ProtNLM"/>
    </source>
</evidence>
<feature type="domain" description="Malate synthase TIM barrel" evidence="11">
    <location>
        <begin position="353"/>
        <end position="507"/>
    </location>
</feature>
<feature type="domain" description="Malate synthase C-terminal" evidence="13">
    <location>
        <begin position="519"/>
        <end position="600"/>
    </location>
</feature>
<evidence type="ECO:0000256" key="9">
    <source>
        <dbReference type="ARBA" id="ARBA00047918"/>
    </source>
</evidence>
<keyword evidence="2" id="KW-0329">Glyoxylate bypass</keyword>
<reference evidence="14" key="1">
    <citation type="submission" date="2021-02" db="EMBL/GenBank/DDBJ databases">
        <authorList>
            <person name="Nowell W R."/>
        </authorList>
    </citation>
    <scope>NUCLEOTIDE SEQUENCE</scope>
</reference>
<dbReference type="Gene3D" id="3.20.20.360">
    <property type="entry name" value="Malate synthase, domain 3"/>
    <property type="match status" value="4"/>
</dbReference>
<evidence type="ECO:0000259" key="12">
    <source>
        <dbReference type="Pfam" id="PF20658"/>
    </source>
</evidence>
<dbReference type="PANTHER" id="PTHR42739:SF1">
    <property type="entry name" value="MALATE SYNTHASE G"/>
    <property type="match status" value="1"/>
</dbReference>
<evidence type="ECO:0000256" key="8">
    <source>
        <dbReference type="ARBA" id="ARBA00023097"/>
    </source>
</evidence>
<evidence type="ECO:0000256" key="2">
    <source>
        <dbReference type="ARBA" id="ARBA00022435"/>
    </source>
</evidence>
<dbReference type="Pfam" id="PF20658">
    <property type="entry name" value="MSG_insertion"/>
    <property type="match status" value="1"/>
</dbReference>
<protein>
    <recommendedName>
        <fullName evidence="16">Malate synthase</fullName>
    </recommendedName>
</protein>
<dbReference type="InterPro" id="IPR044856">
    <property type="entry name" value="Malate_synth_C_sf"/>
</dbReference>
<dbReference type="GO" id="GO:0009436">
    <property type="term" value="P:glyoxylate catabolic process"/>
    <property type="evidence" value="ECO:0007669"/>
    <property type="project" value="TreeGrafter"/>
</dbReference>
<evidence type="ECO:0000313" key="14">
    <source>
        <dbReference type="EMBL" id="CAF4446860.1"/>
    </source>
</evidence>
<evidence type="ECO:0000256" key="3">
    <source>
        <dbReference type="ARBA" id="ARBA00022490"/>
    </source>
</evidence>
<keyword evidence="4" id="KW-0816">Tricarboxylic acid cycle</keyword>
<name>A0A820S3X8_9BILA</name>
<sequence length="669" mass="76052">MMANERVRIGNVQVAKILFDFVNEEVLPDMNIDSDTFWSGAELIIAELSPHRMHEGKCTDITTYKTFLYDIGYLLPQTNDENFQINTINVDNEISAQVAPQLVVPLVDARRCSLHDALYSTDAISDCDSCERTNENNQKRGEKVISFTRKFLDQSIPLTSNFSHTDAIQYSIVNGEVKVRNLFRQIGNQIISCDKGVPHAIVFVHHDLHIEIQIDRKNCRNDIAGIKGVIIESALTTIVDCEDSIAVVDVYDKIQLNRNWLSLMKGNLEARFMKGNKTIVRNRSLLFVRHVGHLLFTDAILNNDNQEIPEGILDALITTLIAVHNLNDRTKDNIKNSHKGSIYIVKPKQHGPVGIMDEECRTTVNRSVCIRESKDRLVFIDTGFLDRTGDEMHTSMEAGSLMQKTQMKDTKWFMAYERNNVEKGLKWGLSGTAQIGKGMWALPDMMAAMIEQKISHLKAGATCAWVPSSTAATLHALHYHQVDVFARQIELIASCSLSNNYLDDLLTIPILRTTLTSEEIQREFDCNAQGILGYVVRWIDLGIGCSKVLDIDNIGSMEDRTTLRISSRLMANWLRHEIITKQQVIQTFQRIIQVVDQQNVDNAEYRSVAINLDQILLFKLHWSLYSMEINNQMDVQNSFYIVDDENSKRDNNKTILVNEFSLGNLFFFG</sequence>
<evidence type="ECO:0000313" key="15">
    <source>
        <dbReference type="Proteomes" id="UP000663848"/>
    </source>
</evidence>
<comment type="caution">
    <text evidence="14">The sequence shown here is derived from an EMBL/GenBank/DDBJ whole genome shotgun (WGS) entry which is preliminary data.</text>
</comment>
<dbReference type="SUPFAM" id="SSF51645">
    <property type="entry name" value="Malate synthase G"/>
    <property type="match status" value="1"/>
</dbReference>
<feature type="active site" description="Proton donor" evidence="10">
    <location>
        <position position="559"/>
    </location>
</feature>
<organism evidence="14 15">
    <name type="scientific">Rotaria socialis</name>
    <dbReference type="NCBI Taxonomy" id="392032"/>
    <lineage>
        <taxon>Eukaryota</taxon>
        <taxon>Metazoa</taxon>
        <taxon>Spiralia</taxon>
        <taxon>Gnathifera</taxon>
        <taxon>Rotifera</taxon>
        <taxon>Eurotatoria</taxon>
        <taxon>Bdelloidea</taxon>
        <taxon>Philodinida</taxon>
        <taxon>Philodinidae</taxon>
        <taxon>Rotaria</taxon>
    </lineage>
</organism>
<proteinExistence type="predicted"/>
<dbReference type="Gene3D" id="1.20.1220.12">
    <property type="entry name" value="Malate synthase, domain III"/>
    <property type="match status" value="1"/>
</dbReference>
<dbReference type="InterPro" id="IPR006253">
    <property type="entry name" value="Malate_synthG"/>
</dbReference>
<evidence type="ECO:0000259" key="13">
    <source>
        <dbReference type="Pfam" id="PF20659"/>
    </source>
</evidence>
<dbReference type="InterPro" id="IPR011076">
    <property type="entry name" value="Malate_synth_sf"/>
</dbReference>
<evidence type="ECO:0000259" key="11">
    <source>
        <dbReference type="Pfam" id="PF01274"/>
    </source>
</evidence>
<dbReference type="GO" id="GO:0006099">
    <property type="term" value="P:tricarboxylic acid cycle"/>
    <property type="evidence" value="ECO:0007669"/>
    <property type="project" value="UniProtKB-KW"/>
</dbReference>
<keyword evidence="7" id="KW-0460">Magnesium</keyword>
<keyword evidence="5" id="KW-0808">Transferase</keyword>
<keyword evidence="8" id="KW-0558">Oxidation</keyword>
<keyword evidence="3" id="KW-0963">Cytoplasm</keyword>
<keyword evidence="6" id="KW-0479">Metal-binding</keyword>
<comment type="catalytic activity">
    <reaction evidence="9">
        <text>glyoxylate + acetyl-CoA + H2O = (S)-malate + CoA + H(+)</text>
        <dbReference type="Rhea" id="RHEA:18181"/>
        <dbReference type="ChEBI" id="CHEBI:15377"/>
        <dbReference type="ChEBI" id="CHEBI:15378"/>
        <dbReference type="ChEBI" id="CHEBI:15589"/>
        <dbReference type="ChEBI" id="CHEBI:36655"/>
        <dbReference type="ChEBI" id="CHEBI:57287"/>
        <dbReference type="ChEBI" id="CHEBI:57288"/>
        <dbReference type="EC" id="2.3.3.9"/>
    </reaction>
</comment>
<dbReference type="GO" id="GO:0004474">
    <property type="term" value="F:malate synthase activity"/>
    <property type="evidence" value="ECO:0007669"/>
    <property type="project" value="UniProtKB-EC"/>
</dbReference>
<dbReference type="GO" id="GO:0005829">
    <property type="term" value="C:cytosol"/>
    <property type="evidence" value="ECO:0007669"/>
    <property type="project" value="TreeGrafter"/>
</dbReference>
<dbReference type="Pfam" id="PF01274">
    <property type="entry name" value="MS_TIM-barrel"/>
    <property type="match status" value="2"/>
</dbReference>
<evidence type="ECO:0000256" key="7">
    <source>
        <dbReference type="ARBA" id="ARBA00022842"/>
    </source>
</evidence>
<evidence type="ECO:0000256" key="5">
    <source>
        <dbReference type="ARBA" id="ARBA00022679"/>
    </source>
</evidence>
<evidence type="ECO:0000256" key="6">
    <source>
        <dbReference type="ARBA" id="ARBA00022723"/>
    </source>
</evidence>
<feature type="domain" description="Malate synthase G alpha-beta insertion" evidence="12">
    <location>
        <begin position="137"/>
        <end position="180"/>
    </location>
</feature>
<dbReference type="AlphaFoldDB" id="A0A820S3X8"/>
<evidence type="ECO:0000256" key="4">
    <source>
        <dbReference type="ARBA" id="ARBA00022532"/>
    </source>
</evidence>
<dbReference type="InterPro" id="IPR046363">
    <property type="entry name" value="MS_N_TIM-barrel_dom"/>
</dbReference>
<feature type="active site" description="Proton acceptor" evidence="10">
    <location>
        <position position="289"/>
    </location>
</feature>
<accession>A0A820S3X8</accession>
<comment type="cofactor">
    <cofactor evidence="1">
        <name>Mg(2+)</name>
        <dbReference type="ChEBI" id="CHEBI:18420"/>
    </cofactor>
</comment>
<evidence type="ECO:0000256" key="10">
    <source>
        <dbReference type="PIRSR" id="PIRSR601465-50"/>
    </source>
</evidence>
<gene>
    <name evidence="14" type="ORF">QYT958_LOCUS361</name>
</gene>
<dbReference type="InterPro" id="IPR001465">
    <property type="entry name" value="Malate_synthase_TIM"/>
</dbReference>